<evidence type="ECO:0000256" key="1">
    <source>
        <dbReference type="SAM" id="MobiDB-lite"/>
    </source>
</evidence>
<keyword evidence="2" id="KW-0614">Plasmid</keyword>
<reference evidence="2" key="4">
    <citation type="submission" date="2016-09" db="EMBL/GenBank/DDBJ databases">
        <authorList>
            <person name="Pfeiffer F."/>
        </authorList>
    </citation>
    <scope>NUCLEOTIDE SEQUENCE</scope>
    <source>
        <strain evidence="2">ATCC 43099</strain>
        <plasmid evidence="2">pNMAG03</plasmid>
    </source>
</reference>
<sequence>MLEQRDHRGHPFTIGDDRDDRRDEIDEAAELERQAEREQRILEEARAVTGGGGR</sequence>
<dbReference type="EMBL" id="CP001935">
    <property type="protein sequence ID" value="ADD07726.1"/>
    <property type="molecule type" value="Genomic_DNA"/>
</dbReference>
<dbReference type="RefSeq" id="WP_004268179.1">
    <property type="nucleotide sequence ID" value="NC_013925.1"/>
</dbReference>
<dbReference type="AlphaFoldDB" id="D3T2B7"/>
<name>D3T2B7_NATMM</name>
<evidence type="ECO:0000313" key="3">
    <source>
        <dbReference type="EMBL" id="ELY22973.1"/>
    </source>
</evidence>
<dbReference type="EMBL" id="AOHS01000065">
    <property type="protein sequence ID" value="ELY22973.1"/>
    <property type="molecule type" value="Genomic_DNA"/>
</dbReference>
<dbReference type="KEGG" id="nmg:Nmag_4218"/>
<evidence type="ECO:0000313" key="5">
    <source>
        <dbReference type="Proteomes" id="UP000011543"/>
    </source>
</evidence>
<reference evidence="3 5" key="3">
    <citation type="journal article" date="2014" name="PLoS Genet.">
        <title>Phylogenetically driven sequencing of extremely halophilic archaea reveals strategies for static and dynamic osmo-response.</title>
        <authorList>
            <person name="Becker E.A."/>
            <person name="Seitzer P.M."/>
            <person name="Tritt A."/>
            <person name="Larsen D."/>
            <person name="Krusor M."/>
            <person name="Yao A.I."/>
            <person name="Wu D."/>
            <person name="Madern D."/>
            <person name="Eisen J.A."/>
            <person name="Darling A.E."/>
            <person name="Facciotti M.T."/>
        </authorList>
    </citation>
    <scope>NUCLEOTIDE SEQUENCE [LARGE SCALE GENOMIC DNA]</scope>
    <source>
        <strain evidence="5">ATCC 43099 / DSM 3394 / CCM 3739 / CIP 104546 / IAM 13178 / JCM 8861 / NBRC 102185 / NCIMB 2190 / MS3</strain>
        <strain evidence="3">MS-3</strain>
    </source>
</reference>
<evidence type="ECO:0000313" key="4">
    <source>
        <dbReference type="Proteomes" id="UP000001879"/>
    </source>
</evidence>
<protein>
    <submittedName>
        <fullName evidence="2">Virus protein phiCh1-VP66</fullName>
    </submittedName>
</protein>
<dbReference type="PATRIC" id="fig|547559.17.peg.4132"/>
<feature type="region of interest" description="Disordered" evidence="1">
    <location>
        <begin position="1"/>
        <end position="21"/>
    </location>
</feature>
<reference evidence="4" key="1">
    <citation type="submission" date="2010-02" db="EMBL/GenBank/DDBJ databases">
        <title>Complete sequence of plasmid 3 of Natrialba magadii ATCC 43099.</title>
        <authorList>
            <consortium name="US DOE Joint Genome Institute"/>
            <person name="Lucas S."/>
            <person name="Copeland A."/>
            <person name="Lapidus A."/>
            <person name="Cheng J.-F."/>
            <person name="Bruce D."/>
            <person name="Goodwin L."/>
            <person name="Pitluck S."/>
            <person name="Davenport K."/>
            <person name="Saunders E."/>
            <person name="Detter J.C."/>
            <person name="Han C."/>
            <person name="Tapia R."/>
            <person name="Land M."/>
            <person name="Hauser L."/>
            <person name="Kyrpides N."/>
            <person name="Mikhailova N."/>
            <person name="De Castro R.E."/>
            <person name="Maupin-Furlow J.A."/>
            <person name="Woyke T."/>
        </authorList>
    </citation>
    <scope>NUCLEOTIDE SEQUENCE [LARGE SCALE GENOMIC DNA]</scope>
    <source>
        <strain evidence="4">ATCC 43099 / DSM 3394 / CCM 3739 / CIP 104546 / IAM 13178 / JCM 8861 / NBRC 102185 / NCIMB 2190 / MS3</strain>
        <plasmid evidence="4">pNMAG03</plasmid>
    </source>
</reference>
<organism evidence="2 4">
    <name type="scientific">Natrialba magadii (strain ATCC 43099 / DSM 3394 / CCM 3739 / CIP 104546 / IAM 13178 / JCM 8861 / NBRC 102185 / NCIMB 2190 / MS3)</name>
    <name type="common">Natronobacterium magadii</name>
    <dbReference type="NCBI Taxonomy" id="547559"/>
    <lineage>
        <taxon>Archaea</taxon>
        <taxon>Methanobacteriati</taxon>
        <taxon>Methanobacteriota</taxon>
        <taxon>Stenosarchaea group</taxon>
        <taxon>Halobacteria</taxon>
        <taxon>Halobacteriales</taxon>
        <taxon>Natrialbaceae</taxon>
        <taxon>Natrialba</taxon>
    </lineage>
</organism>
<dbReference type="Proteomes" id="UP000001879">
    <property type="component" value="Plasmid pNMAG03"/>
</dbReference>
<reference evidence="2 4" key="2">
    <citation type="journal article" date="2012" name="BMC Genomics">
        <title>A comparative genomics perspective on the genetic content of the alkaliphilic haloarchaeon Natrialba magadii ATCC 43099T.</title>
        <authorList>
            <person name="Siddaramappa S."/>
            <person name="Challacombe J.F."/>
            <person name="Decastro R.E."/>
            <person name="Pfeiffer F."/>
            <person name="Sastre D.E."/>
            <person name="Gimenez M.I."/>
            <person name="Paggi R.A."/>
            <person name="Detter J.C."/>
            <person name="Davenport K.W."/>
            <person name="Goodwin L.A."/>
            <person name="Kyrpides N."/>
            <person name="Tapia R."/>
            <person name="Pitluck S."/>
            <person name="Lucas S."/>
            <person name="Woyke T."/>
            <person name="Maupin-Furlow J.A."/>
        </authorList>
    </citation>
    <scope>NUCLEOTIDE SEQUENCE [LARGE SCALE GENOMIC DNA]</scope>
    <source>
        <strain evidence="2">ATCC 43099</strain>
        <strain evidence="4">ATCC 43099 / DSM 3394 / CCM 3739 / CIP 104546 / IAM 13178 / JCM 8861 / NBRC 102185 / NCIMB 2190 / MS3</strain>
    </source>
</reference>
<evidence type="ECO:0000313" key="2">
    <source>
        <dbReference type="EMBL" id="ADD07726.1"/>
    </source>
</evidence>
<dbReference type="Proteomes" id="UP000011543">
    <property type="component" value="Unassembled WGS sequence"/>
</dbReference>
<dbReference type="GeneID" id="58983591"/>
<geneLocation type="plasmid" evidence="2 4">
    <name>pNMAG03</name>
</geneLocation>
<proteinExistence type="predicted"/>
<dbReference type="HOGENOM" id="CLU_206274_0_0_2"/>
<gene>
    <name evidence="2" type="ordered locus">Nmag_4218</name>
    <name evidence="3" type="ORF">C500_20955</name>
</gene>
<keyword evidence="4" id="KW-1185">Reference proteome</keyword>
<accession>D3T2B7</accession>